<dbReference type="SUPFAM" id="SSF53474">
    <property type="entry name" value="alpha/beta-Hydrolases"/>
    <property type="match status" value="1"/>
</dbReference>
<dbReference type="GO" id="GO:0012505">
    <property type="term" value="C:endomembrane system"/>
    <property type="evidence" value="ECO:0007669"/>
    <property type="project" value="TreeGrafter"/>
</dbReference>
<keyword evidence="5" id="KW-0630">Potassium</keyword>
<dbReference type="Gene3D" id="1.20.1530.20">
    <property type="match status" value="1"/>
</dbReference>
<dbReference type="InterPro" id="IPR050794">
    <property type="entry name" value="CPA2_transporter"/>
</dbReference>
<evidence type="ECO:0000256" key="10">
    <source>
        <dbReference type="SAM" id="Phobius"/>
    </source>
</evidence>
<dbReference type="Pfam" id="PF23259">
    <property type="entry name" value="CHX17_C"/>
    <property type="match status" value="1"/>
</dbReference>
<feature type="transmembrane region" description="Helical" evidence="10">
    <location>
        <begin position="787"/>
        <end position="807"/>
    </location>
</feature>
<keyword evidence="2" id="KW-0813">Transport</keyword>
<evidence type="ECO:0000256" key="7">
    <source>
        <dbReference type="ARBA" id="ARBA00023065"/>
    </source>
</evidence>
<dbReference type="InterPro" id="IPR029058">
    <property type="entry name" value="AB_hydrolase_fold"/>
</dbReference>
<dbReference type="InterPro" id="IPR057291">
    <property type="entry name" value="CHX17_2nd"/>
</dbReference>
<sequence length="1379" mass="153249">MAASATSDQLIKSGYCVVKAGRDTVETKEATHFTHLYYAYLQLNDLGELIIQKTLDIEKFIEAVDRADKIPMLSIGGPKQEKPGATDPAVAISGMVNDPVKRKNFIKSSIDFAEKFGFKGIELAWEYPRTEADMTNLEDLFEDWSSEASGSGLLLGLKVYRAPELPTTNAKNNLKYPLTDDFIKCVDIFNIILYNYFPITCAHSQVDSSKTVSVNCTSDAIALWSKTNVPKTKLVMGIPLFGKEWKLAYPSDENKIGSQVIAYNGNISYGEIQNPEGGAFDATTKTMYMTQGDSWYGYDGKRSIKSKIDYLKQEGLGGYFLHAIRDDDDDQTLAKTALKPPPPKICGSPNGPPITSPRVKLNDGRHLAYREDGVPKHKAKYKIIVVHGFASSKEQRIPAPKDVVEELGIYLLHFDRAGYGDSDPYPSRSVKSEAFDVEQLADKLNIGKKFYVLGSSLGGYVIWSCLKYIPHRLLGVGLVVPFVNLWWPCLPENLGKESLEKLPKQYQITYKIARYAPSWIFYWWMTNKWFSHLRVTPQLNTLAFTQKDLQIEKKCQQDYYYGPEKIEQQGAYESVIRDLLVTYRRWEFDPLDIANPFPNNEGSVHLWQGIWRSENTSSLSLPSLITQLFVILCVNRILTLLVRPFHIPRIAAEIIGGILLGPSGIGFTDFAVKHLTPFGTIMTLENIAALGIIYFMFMVGLEVDLKPILKAGRKPVTTAVAGIILPVPLGYALHHLLLENFAEISRNSPNQFGPLFWGLALATTNFPDLAGLLADLKLLHTDVGRTALTSSVISDIICWFLFILVMATSSRGRIFTVTTTTIFIIFSLFALRPAVKYLISKYVKDENYTQHHVMYIMAGVVLSAYITDSCGSHSIFGAFMFGVILPKGELKRAVMEIMEDFVSELLIPLFFYCIGLRTDVHWIFRRGVGLGMVSLALDMQTFTILVFALLIMTAVVGPILSLTYSRKRSLSQYKYKTIRSIEGNSEFRILACVHSTRNAGGLVNLLASSNPTKQSPIYAFAVHLVELVGHASAMLIVHDTCKTAENIPGTAVVGGAAAAGKVEGIAEAFESLESENLSVQPLTAVSAYNTMHEDICSLAEDKRATLIILPFHVHSTADGGGGTDSNANSPFRAVNKNVLDNTPCSAAIFFDRGFNTRSSALNNQFSMIFIGGRDDREALAYAWRMAKSPRVCLTVYRFIPNKNVVEMSPNTFGDGEDGILNAIVDNEKEKPLDDQYIEEFKLKSKDDHSIMLIEEVVDNGEEIVRIVSTAENKYDLYVVGRGRGIVSPLTSGLSDWSEYPELGPLGDILVCSSFAAEASVLVVQHGVGLVDEQDHQAGVGQVREEFGHMTWHPPEMNNSSTFAPFIHRRVRVTDDDDHL</sequence>
<dbReference type="GO" id="GO:0015297">
    <property type="term" value="F:antiporter activity"/>
    <property type="evidence" value="ECO:0007669"/>
    <property type="project" value="InterPro"/>
</dbReference>
<dbReference type="PANTHER" id="PTHR32468">
    <property type="entry name" value="CATION/H + ANTIPORTER"/>
    <property type="match status" value="1"/>
</dbReference>
<keyword evidence="8 10" id="KW-0472">Membrane</keyword>
<evidence type="ECO:0000313" key="13">
    <source>
        <dbReference type="Proteomes" id="UP000596661"/>
    </source>
</evidence>
<proteinExistence type="inferred from homology"/>
<dbReference type="SUPFAM" id="SSF51445">
    <property type="entry name" value="(Trans)glycosidases"/>
    <property type="match status" value="1"/>
</dbReference>
<feature type="transmembrane region" description="Helical" evidence="10">
    <location>
        <begin position="814"/>
        <end position="835"/>
    </location>
</feature>
<feature type="transmembrane region" description="Helical" evidence="10">
    <location>
        <begin position="717"/>
        <end position="737"/>
    </location>
</feature>
<dbReference type="GO" id="GO:0016020">
    <property type="term" value="C:membrane"/>
    <property type="evidence" value="ECO:0007669"/>
    <property type="project" value="UniProtKB-SubCell"/>
</dbReference>
<dbReference type="EnsemblPlants" id="evm.model.06.39">
    <property type="protein sequence ID" value="cds.evm.model.06.39"/>
    <property type="gene ID" value="evm.TU.06.39"/>
</dbReference>
<evidence type="ECO:0000256" key="9">
    <source>
        <dbReference type="ARBA" id="ARBA00038341"/>
    </source>
</evidence>
<evidence type="ECO:0000256" key="2">
    <source>
        <dbReference type="ARBA" id="ARBA00022448"/>
    </source>
</evidence>
<dbReference type="Gramene" id="evm.model.06.39">
    <property type="protein sequence ID" value="cds.evm.model.06.39"/>
    <property type="gene ID" value="evm.TU.06.39"/>
</dbReference>
<evidence type="ECO:0000256" key="4">
    <source>
        <dbReference type="ARBA" id="ARBA00022692"/>
    </source>
</evidence>
<evidence type="ECO:0000256" key="8">
    <source>
        <dbReference type="ARBA" id="ARBA00023136"/>
    </source>
</evidence>
<keyword evidence="7" id="KW-0406">Ion transport</keyword>
<dbReference type="GO" id="GO:1902600">
    <property type="term" value="P:proton transmembrane transport"/>
    <property type="evidence" value="ECO:0007669"/>
    <property type="project" value="InterPro"/>
</dbReference>
<dbReference type="Proteomes" id="UP000596661">
    <property type="component" value="Chromosome 6"/>
</dbReference>
<name>A0A803PY69_CANSA</name>
<evidence type="ECO:0000259" key="11">
    <source>
        <dbReference type="PROSITE" id="PS51910"/>
    </source>
</evidence>
<dbReference type="GO" id="GO:0008061">
    <property type="term" value="F:chitin binding"/>
    <property type="evidence" value="ECO:0007669"/>
    <property type="project" value="InterPro"/>
</dbReference>
<reference evidence="12" key="1">
    <citation type="submission" date="2018-11" db="EMBL/GenBank/DDBJ databases">
        <authorList>
            <person name="Grassa J C."/>
        </authorList>
    </citation>
    <scope>NUCLEOTIDE SEQUENCE [LARGE SCALE GENOMIC DNA]</scope>
</reference>
<reference evidence="12" key="2">
    <citation type="submission" date="2021-03" db="UniProtKB">
        <authorList>
            <consortium name="EnsemblPlants"/>
        </authorList>
    </citation>
    <scope>IDENTIFICATION</scope>
</reference>
<dbReference type="InterPro" id="IPR029070">
    <property type="entry name" value="Chitinase_insertion_sf"/>
</dbReference>
<accession>A0A803PY69</accession>
<dbReference type="GO" id="GO:0006813">
    <property type="term" value="P:potassium ion transport"/>
    <property type="evidence" value="ECO:0007669"/>
    <property type="project" value="UniProtKB-KW"/>
</dbReference>
<feature type="domain" description="GH18" evidence="11">
    <location>
        <begin position="10"/>
        <end position="341"/>
    </location>
</feature>
<dbReference type="GO" id="GO:0006885">
    <property type="term" value="P:regulation of pH"/>
    <property type="evidence" value="ECO:0007669"/>
    <property type="project" value="TreeGrafter"/>
</dbReference>
<dbReference type="Gene3D" id="3.20.20.80">
    <property type="entry name" value="Glycosidases"/>
    <property type="match status" value="1"/>
</dbReference>
<evidence type="ECO:0000256" key="6">
    <source>
        <dbReference type="ARBA" id="ARBA00022989"/>
    </source>
</evidence>
<dbReference type="GO" id="GO:0005975">
    <property type="term" value="P:carbohydrate metabolic process"/>
    <property type="evidence" value="ECO:0007669"/>
    <property type="project" value="InterPro"/>
</dbReference>
<dbReference type="InterPro" id="IPR011583">
    <property type="entry name" value="Chitinase_II/V-like_cat"/>
</dbReference>
<dbReference type="InterPro" id="IPR038770">
    <property type="entry name" value="Na+/solute_symporter_sf"/>
</dbReference>
<dbReference type="FunFam" id="3.40.50.1820:FF:000270">
    <property type="entry name" value="Alpha/beta-Hydrolases superfamily protein"/>
    <property type="match status" value="1"/>
</dbReference>
<dbReference type="InterPro" id="IPR000073">
    <property type="entry name" value="AB_hydrolase_1"/>
</dbReference>
<feature type="transmembrane region" description="Helical" evidence="10">
    <location>
        <begin position="855"/>
        <end position="885"/>
    </location>
</feature>
<dbReference type="InterPro" id="IPR001223">
    <property type="entry name" value="Glyco_hydro18_cat"/>
</dbReference>
<protein>
    <recommendedName>
        <fullName evidence="11">GH18 domain-containing protein</fullName>
    </recommendedName>
</protein>
<dbReference type="Pfam" id="PF23256">
    <property type="entry name" value="CHX17_2nd"/>
    <property type="match status" value="1"/>
</dbReference>
<evidence type="ECO:0000313" key="12">
    <source>
        <dbReference type="EnsemblPlants" id="cds.evm.model.06.39"/>
    </source>
</evidence>
<feature type="transmembrane region" description="Helical" evidence="10">
    <location>
        <begin position="944"/>
        <end position="964"/>
    </location>
</feature>
<dbReference type="EMBL" id="UZAU01000553">
    <property type="status" value="NOT_ANNOTATED_CDS"/>
    <property type="molecule type" value="Genomic_DNA"/>
</dbReference>
<dbReference type="Pfam" id="PF00999">
    <property type="entry name" value="Na_H_Exchanger"/>
    <property type="match status" value="1"/>
</dbReference>
<organism evidence="12 13">
    <name type="scientific">Cannabis sativa</name>
    <name type="common">Hemp</name>
    <name type="synonym">Marijuana</name>
    <dbReference type="NCBI Taxonomy" id="3483"/>
    <lineage>
        <taxon>Eukaryota</taxon>
        <taxon>Viridiplantae</taxon>
        <taxon>Streptophyta</taxon>
        <taxon>Embryophyta</taxon>
        <taxon>Tracheophyta</taxon>
        <taxon>Spermatophyta</taxon>
        <taxon>Magnoliopsida</taxon>
        <taxon>eudicotyledons</taxon>
        <taxon>Gunneridae</taxon>
        <taxon>Pentapetalae</taxon>
        <taxon>rosids</taxon>
        <taxon>fabids</taxon>
        <taxon>Rosales</taxon>
        <taxon>Cannabaceae</taxon>
        <taxon>Cannabis</taxon>
    </lineage>
</organism>
<dbReference type="Pfam" id="PF00704">
    <property type="entry name" value="Glyco_hydro_18"/>
    <property type="match status" value="1"/>
</dbReference>
<comment type="subcellular location">
    <subcellularLocation>
        <location evidence="1">Membrane</location>
        <topology evidence="1">Multi-pass membrane protein</topology>
    </subcellularLocation>
</comment>
<dbReference type="PROSITE" id="PS51910">
    <property type="entry name" value="GH18_2"/>
    <property type="match status" value="1"/>
</dbReference>
<comment type="similarity">
    <text evidence="9">Belongs to the monovalent cation:proton antiporter 2 (CPA2) transporter (TC 2.A.37) family. CHX (TC 2.A.37.4) subfamily.</text>
</comment>
<dbReference type="InterPro" id="IPR057290">
    <property type="entry name" value="CHX17_C"/>
</dbReference>
<keyword evidence="13" id="KW-1185">Reference proteome</keyword>
<feature type="transmembrane region" description="Helical" evidence="10">
    <location>
        <begin position="687"/>
        <end position="705"/>
    </location>
</feature>
<evidence type="ECO:0000256" key="3">
    <source>
        <dbReference type="ARBA" id="ARBA00022538"/>
    </source>
</evidence>
<dbReference type="InterPro" id="IPR017853">
    <property type="entry name" value="GH"/>
</dbReference>
<evidence type="ECO:0000256" key="5">
    <source>
        <dbReference type="ARBA" id="ARBA00022958"/>
    </source>
</evidence>
<keyword evidence="3" id="KW-0633">Potassium transport</keyword>
<dbReference type="InterPro" id="IPR006153">
    <property type="entry name" value="Cation/H_exchanger_TM"/>
</dbReference>
<feature type="transmembrane region" description="Helical" evidence="10">
    <location>
        <begin position="650"/>
        <end position="667"/>
    </location>
</feature>
<keyword evidence="6 10" id="KW-1133">Transmembrane helix</keyword>
<dbReference type="Gene3D" id="3.40.50.1820">
    <property type="entry name" value="alpha/beta hydrolase"/>
    <property type="match status" value="1"/>
</dbReference>
<dbReference type="Pfam" id="PF00561">
    <property type="entry name" value="Abhydrolase_1"/>
    <property type="match status" value="1"/>
</dbReference>
<evidence type="ECO:0000256" key="1">
    <source>
        <dbReference type="ARBA" id="ARBA00004141"/>
    </source>
</evidence>
<dbReference type="SMART" id="SM00636">
    <property type="entry name" value="Glyco_18"/>
    <property type="match status" value="1"/>
</dbReference>
<dbReference type="Gene3D" id="3.10.50.10">
    <property type="match status" value="1"/>
</dbReference>
<keyword evidence="4 10" id="KW-0812">Transmembrane</keyword>
<dbReference type="PANTHER" id="PTHR32468:SF74">
    <property type="entry name" value="CATION_H(+) ANTIPORTER 21-RELATED"/>
    <property type="match status" value="1"/>
</dbReference>